<dbReference type="STRING" id="92696.A0A4R0RRH1"/>
<dbReference type="Gene3D" id="3.20.20.70">
    <property type="entry name" value="Aldolase class I"/>
    <property type="match status" value="1"/>
</dbReference>
<evidence type="ECO:0000313" key="5">
    <source>
        <dbReference type="Proteomes" id="UP000292702"/>
    </source>
</evidence>
<gene>
    <name evidence="4" type="ORF">EIP91_003323</name>
</gene>
<evidence type="ECO:0000256" key="3">
    <source>
        <dbReference type="ARBA" id="ARBA00023002"/>
    </source>
</evidence>
<dbReference type="EMBL" id="RWJN01000202">
    <property type="protein sequence ID" value="TCD65044.1"/>
    <property type="molecule type" value="Genomic_DNA"/>
</dbReference>
<dbReference type="AlphaFoldDB" id="A0A4R0RRH1"/>
<dbReference type="Proteomes" id="UP000292702">
    <property type="component" value="Unassembled WGS sequence"/>
</dbReference>
<dbReference type="GO" id="GO:0018580">
    <property type="term" value="F:nitronate monooxygenase activity"/>
    <property type="evidence" value="ECO:0007669"/>
    <property type="project" value="InterPro"/>
</dbReference>
<dbReference type="Pfam" id="PF03060">
    <property type="entry name" value="NMO"/>
    <property type="match status" value="1"/>
</dbReference>
<sequence length="350" mass="37239">MSVINTPITELFGIKHPIILAGMDRAAGPELAAAVTNAGGLGVVGAFGFSPEHLRTLIRETKVGLNDKNAPFGVDLLIPQVGGSARKTNYDYTKGKLAELVDVIIEEKAKLMVSAVGVPPKWVVDKLHKAGIIVMNMVGHPKHVSKAADAGVDLVCAQGGEAGGHTGDIPASILIPACVDAAKGRTSSFTGKPIYVVGAGGIFDGRGLAANLAWGAQAVWVGTRFVASEESMAPKMHKELLLSAEHDSMVRTVVLTGRPARVRRTPYYDDWEQNRQQEIKDLTSRGIVPREKDLEEHPENLIPASPFAMGLVAAVIKDILPAKVIIDNMVRDAAQIIRTNAALVNVHAKL</sequence>
<dbReference type="InterPro" id="IPR013785">
    <property type="entry name" value="Aldolase_TIM"/>
</dbReference>
<keyword evidence="3" id="KW-0560">Oxidoreductase</keyword>
<comment type="caution">
    <text evidence="4">The sequence shown here is derived from an EMBL/GenBank/DDBJ whole genome shotgun (WGS) entry which is preliminary data.</text>
</comment>
<keyword evidence="5" id="KW-1185">Reference proteome</keyword>
<proteinExistence type="predicted"/>
<keyword evidence="1" id="KW-0285">Flavoprotein</keyword>
<dbReference type="SUPFAM" id="SSF51412">
    <property type="entry name" value="Inosine monophosphate dehydrogenase (IMPDH)"/>
    <property type="match status" value="1"/>
</dbReference>
<reference evidence="4 5" key="1">
    <citation type="submission" date="2018-11" db="EMBL/GenBank/DDBJ databases">
        <title>Genome assembly of Steccherinum ochraceum LE-BIN_3174, the white-rot fungus of the Steccherinaceae family (The Residual Polyporoid clade, Polyporales, Basidiomycota).</title>
        <authorList>
            <person name="Fedorova T.V."/>
            <person name="Glazunova O.A."/>
            <person name="Landesman E.O."/>
            <person name="Moiseenko K.V."/>
            <person name="Psurtseva N.V."/>
            <person name="Savinova O.S."/>
            <person name="Shakhova N.V."/>
            <person name="Tyazhelova T.V."/>
            <person name="Vasina D.V."/>
        </authorList>
    </citation>
    <scope>NUCLEOTIDE SEQUENCE [LARGE SCALE GENOMIC DNA]</scope>
    <source>
        <strain evidence="4 5">LE-BIN_3174</strain>
    </source>
</reference>
<evidence type="ECO:0000256" key="1">
    <source>
        <dbReference type="ARBA" id="ARBA00022630"/>
    </source>
</evidence>
<dbReference type="OrthoDB" id="2783112at2759"/>
<dbReference type="CDD" id="cd04730">
    <property type="entry name" value="NPD_like"/>
    <property type="match status" value="1"/>
</dbReference>
<dbReference type="PANTHER" id="PTHR32332">
    <property type="entry name" value="2-NITROPROPANE DIOXYGENASE"/>
    <property type="match status" value="1"/>
</dbReference>
<dbReference type="InterPro" id="IPR004136">
    <property type="entry name" value="NMO"/>
</dbReference>
<organism evidence="4 5">
    <name type="scientific">Steccherinum ochraceum</name>
    <dbReference type="NCBI Taxonomy" id="92696"/>
    <lineage>
        <taxon>Eukaryota</taxon>
        <taxon>Fungi</taxon>
        <taxon>Dikarya</taxon>
        <taxon>Basidiomycota</taxon>
        <taxon>Agaricomycotina</taxon>
        <taxon>Agaricomycetes</taxon>
        <taxon>Polyporales</taxon>
        <taxon>Steccherinaceae</taxon>
        <taxon>Steccherinum</taxon>
    </lineage>
</organism>
<protein>
    <submittedName>
        <fullName evidence="4">Uncharacterized protein</fullName>
    </submittedName>
</protein>
<name>A0A4R0RRH1_9APHY</name>
<evidence type="ECO:0000256" key="2">
    <source>
        <dbReference type="ARBA" id="ARBA00022643"/>
    </source>
</evidence>
<evidence type="ECO:0000313" key="4">
    <source>
        <dbReference type="EMBL" id="TCD65044.1"/>
    </source>
</evidence>
<accession>A0A4R0RRH1</accession>
<keyword evidence="2" id="KW-0288">FMN</keyword>
<dbReference type="PANTHER" id="PTHR32332:SF31">
    <property type="entry name" value="2-NITROPROPANE DIOXYGENASE FAMILY, PUTATIVE (AFU_ORTHOLOGUE AFUA_2G09850)-RELATED"/>
    <property type="match status" value="1"/>
</dbReference>